<reference evidence="2 3" key="1">
    <citation type="submission" date="2020-08" db="EMBL/GenBank/DDBJ databases">
        <title>Genomic Encyclopedia of Type Strains, Phase IV (KMG-IV): sequencing the most valuable type-strain genomes for metagenomic binning, comparative biology and taxonomic classification.</title>
        <authorList>
            <person name="Goeker M."/>
        </authorList>
    </citation>
    <scope>NUCLEOTIDE SEQUENCE [LARGE SCALE GENOMIC DNA]</scope>
    <source>
        <strain evidence="2 3">DSM 45385</strain>
    </source>
</reference>
<dbReference type="InterPro" id="IPR000073">
    <property type="entry name" value="AB_hydrolase_1"/>
</dbReference>
<evidence type="ECO:0000313" key="2">
    <source>
        <dbReference type="EMBL" id="MBB5084860.1"/>
    </source>
</evidence>
<dbReference type="Pfam" id="PF00561">
    <property type="entry name" value="Abhydrolase_1"/>
    <property type="match status" value="1"/>
</dbReference>
<accession>A0A7W8AGS2</accession>
<protein>
    <submittedName>
        <fullName evidence="2">Pimeloyl-ACP methyl ester carboxylesterase</fullName>
    </submittedName>
</protein>
<dbReference type="Proteomes" id="UP000568380">
    <property type="component" value="Unassembled WGS sequence"/>
</dbReference>
<keyword evidence="3" id="KW-1185">Reference proteome</keyword>
<evidence type="ECO:0000313" key="3">
    <source>
        <dbReference type="Proteomes" id="UP000568380"/>
    </source>
</evidence>
<gene>
    <name evidence="2" type="ORF">HNR40_010371</name>
</gene>
<dbReference type="Gene3D" id="3.40.50.1820">
    <property type="entry name" value="alpha/beta hydrolase"/>
    <property type="match status" value="1"/>
</dbReference>
<comment type="caution">
    <text evidence="2">The sequence shown here is derived from an EMBL/GenBank/DDBJ whole genome shotgun (WGS) entry which is preliminary data.</text>
</comment>
<dbReference type="GO" id="GO:0003824">
    <property type="term" value="F:catalytic activity"/>
    <property type="evidence" value="ECO:0007669"/>
    <property type="project" value="UniProtKB-ARBA"/>
</dbReference>
<proteinExistence type="predicted"/>
<evidence type="ECO:0000259" key="1">
    <source>
        <dbReference type="Pfam" id="PF00561"/>
    </source>
</evidence>
<dbReference type="SUPFAM" id="SSF53474">
    <property type="entry name" value="alpha/beta-Hydrolases"/>
    <property type="match status" value="1"/>
</dbReference>
<dbReference type="AlphaFoldDB" id="A0A7W8AGS2"/>
<dbReference type="InterPro" id="IPR029058">
    <property type="entry name" value="AB_hydrolase_fold"/>
</dbReference>
<organism evidence="2 3">
    <name type="scientific">Nonomuraea endophytica</name>
    <dbReference type="NCBI Taxonomy" id="714136"/>
    <lineage>
        <taxon>Bacteria</taxon>
        <taxon>Bacillati</taxon>
        <taxon>Actinomycetota</taxon>
        <taxon>Actinomycetes</taxon>
        <taxon>Streptosporangiales</taxon>
        <taxon>Streptosporangiaceae</taxon>
        <taxon>Nonomuraea</taxon>
    </lineage>
</organism>
<dbReference type="RefSeq" id="WP_246510844.1">
    <property type="nucleotide sequence ID" value="NZ_JACHIN010000027.1"/>
</dbReference>
<feature type="domain" description="AB hydrolase-1" evidence="1">
    <location>
        <begin position="20"/>
        <end position="145"/>
    </location>
</feature>
<dbReference type="EMBL" id="JACHIN010000027">
    <property type="protein sequence ID" value="MBB5084860.1"/>
    <property type="molecule type" value="Genomic_DNA"/>
</dbReference>
<name>A0A7W8AGS2_9ACTN</name>
<sequence length="267" mass="28603">MTTLKTPDGTLHYEVRGQGPLVVLFGAPMDAGAFAPPADLLAADHTVLTTDPRGIHRSVLDDPGRDSTPALRAADLAVLLAEVDAGPAVVFGSSGGAVSVLALAQAHPERVRAVIAHEPPHYTQLPDREKLDARMEDMVAAYAAGDTATAWAIFFENADIHLPEGALEHMFPAEPDPQYVADERYSFLHMMRGTVRWEPDVAALRDGPVRVLVGLGEDSTGQLCDRSSRALAASIGTEPTMFPGGHVAWTEDAEGFAVRLREVLREL</sequence>